<dbReference type="InterPro" id="IPR011050">
    <property type="entry name" value="Pectin_lyase_fold/virulence"/>
</dbReference>
<dbReference type="EC" id="3.1.1.11" evidence="4 10"/>
<reference evidence="13" key="1">
    <citation type="journal article" date="2016" name="Nature">
        <title>The genome of the seagrass Zostera marina reveals angiosperm adaptation to the sea.</title>
        <authorList>
            <person name="Olsen J.L."/>
            <person name="Rouze P."/>
            <person name="Verhelst B."/>
            <person name="Lin Y.-C."/>
            <person name="Bayer T."/>
            <person name="Collen J."/>
            <person name="Dattolo E."/>
            <person name="De Paoli E."/>
            <person name="Dittami S."/>
            <person name="Maumus F."/>
            <person name="Michel G."/>
            <person name="Kersting A."/>
            <person name="Lauritano C."/>
            <person name="Lohaus R."/>
            <person name="Toepel M."/>
            <person name="Tonon T."/>
            <person name="Vanneste K."/>
            <person name="Amirebrahimi M."/>
            <person name="Brakel J."/>
            <person name="Bostroem C."/>
            <person name="Chovatia M."/>
            <person name="Grimwood J."/>
            <person name="Jenkins J.W."/>
            <person name="Jueterbock A."/>
            <person name="Mraz A."/>
            <person name="Stam W.T."/>
            <person name="Tice H."/>
            <person name="Bornberg-Bauer E."/>
            <person name="Green P.J."/>
            <person name="Pearson G.A."/>
            <person name="Procaccini G."/>
            <person name="Duarte C.M."/>
            <person name="Schmutz J."/>
            <person name="Reusch T.B.H."/>
            <person name="Van de Peer Y."/>
        </authorList>
    </citation>
    <scope>NUCLEOTIDE SEQUENCE [LARGE SCALE GENOMIC DNA]</scope>
    <source>
        <strain evidence="13">cv. Finnish</strain>
    </source>
</reference>
<evidence type="ECO:0000256" key="3">
    <source>
        <dbReference type="ARBA" id="ARBA00007786"/>
    </source>
</evidence>
<organism evidence="12 13">
    <name type="scientific">Zostera marina</name>
    <name type="common">Eelgrass</name>
    <dbReference type="NCBI Taxonomy" id="29655"/>
    <lineage>
        <taxon>Eukaryota</taxon>
        <taxon>Viridiplantae</taxon>
        <taxon>Streptophyta</taxon>
        <taxon>Embryophyta</taxon>
        <taxon>Tracheophyta</taxon>
        <taxon>Spermatophyta</taxon>
        <taxon>Magnoliopsida</taxon>
        <taxon>Liliopsida</taxon>
        <taxon>Zosteraceae</taxon>
        <taxon>Zostera</taxon>
    </lineage>
</organism>
<dbReference type="EMBL" id="LFYR01002015">
    <property type="protein sequence ID" value="KMZ57871.1"/>
    <property type="molecule type" value="Genomic_DNA"/>
</dbReference>
<evidence type="ECO:0000256" key="8">
    <source>
        <dbReference type="ARBA" id="ARBA00023180"/>
    </source>
</evidence>
<dbReference type="CDD" id="cd15798">
    <property type="entry name" value="PMEI-like_3"/>
    <property type="match status" value="1"/>
</dbReference>
<dbReference type="InterPro" id="IPR033131">
    <property type="entry name" value="Pectinesterase_Asp_AS"/>
</dbReference>
<comment type="function">
    <text evidence="10">Acts in the modification of cell walls via demethylesterification of cell wall pectin.</text>
</comment>
<keyword evidence="8" id="KW-0325">Glycoprotein</keyword>
<dbReference type="PANTHER" id="PTHR31707">
    <property type="entry name" value="PECTINESTERASE"/>
    <property type="match status" value="1"/>
</dbReference>
<dbReference type="AlphaFoldDB" id="A0A0K9NM84"/>
<evidence type="ECO:0000256" key="5">
    <source>
        <dbReference type="ARBA" id="ARBA00022801"/>
    </source>
</evidence>
<feature type="domain" description="Pectinesterase inhibitor" evidence="11">
    <location>
        <begin position="43"/>
        <end position="205"/>
    </location>
</feature>
<keyword evidence="10" id="KW-0134">Cell wall</keyword>
<gene>
    <name evidence="12" type="ORF">ZOSMA_81G00890</name>
</gene>
<evidence type="ECO:0000256" key="7">
    <source>
        <dbReference type="ARBA" id="ARBA00023157"/>
    </source>
</evidence>
<dbReference type="Pfam" id="PF04043">
    <property type="entry name" value="PMEI"/>
    <property type="match status" value="1"/>
</dbReference>
<keyword evidence="5 10" id="KW-0378">Hydrolase</keyword>
<evidence type="ECO:0000256" key="10">
    <source>
        <dbReference type="RuleBase" id="RU000589"/>
    </source>
</evidence>
<sequence>MERPTKKILLVLFCSVLLLAVVITITTTSAASRRKSKSFLTVASHAVVKQSCSSTLYPDLCFETLTSASTLLHSKSSQKDVILSSVNLTRTAVEHQYFKFSKIYGHNTSKLTEREKCAVHDCLEMIDETLYELRKVEDDLNVYPGGGVSLARQADNLETLLSATMTNQESCLDGFAHNSVCRKLRSSLEDGVMHVSKMCSNSLAMIKTMTGADIKAAGAVVDRRLSENEESGFPEWMSVGDRRLLQAKSVKANVVVAKDGSGDYKTISAAVKAAPEKSKSRYIIHIKSGKYKENIEVSKKKKNIMFIGDGRSKTIITGSRNVVDGSTTFRSATLAVVGERFLARDIRIENTAGPSKHQAVALRVGSDLSAFYNCEFIAYQDTLYVHSLRQFFTGCVVKGTVDFIFGNAAVVLQNCDLQARRPNKGQKNMFTAQGRDDPNQNTGISIHKCKIRAASDLAPVRSSFPTYLGRPWKKYSRTVVMKSSISNVIHPKGWFPWSGNFALSTLFYGEYANFGAGAGTSKRVNWKGHKVITRSSEATKFTPRSFIGGSGWLGSTGFPFKLDL</sequence>
<dbReference type="NCBIfam" id="TIGR01614">
    <property type="entry name" value="PME_inhib"/>
    <property type="match status" value="1"/>
</dbReference>
<comment type="caution">
    <text evidence="12">The sequence shown here is derived from an EMBL/GenBank/DDBJ whole genome shotgun (WGS) entry which is preliminary data.</text>
</comment>
<name>A0A0K9NM84_ZOSMR</name>
<dbReference type="Pfam" id="PF01095">
    <property type="entry name" value="Pectinesterase"/>
    <property type="match status" value="1"/>
</dbReference>
<dbReference type="Gene3D" id="2.160.20.10">
    <property type="entry name" value="Single-stranded right-handed beta-helix, Pectin lyase-like"/>
    <property type="match status" value="1"/>
</dbReference>
<evidence type="ECO:0000313" key="12">
    <source>
        <dbReference type="EMBL" id="KMZ57871.1"/>
    </source>
</evidence>
<keyword evidence="13" id="KW-1185">Reference proteome</keyword>
<dbReference type="InterPro" id="IPR018040">
    <property type="entry name" value="Pectinesterase_Tyr_AS"/>
</dbReference>
<dbReference type="UniPathway" id="UPA00545">
    <property type="reaction ID" value="UER00823"/>
</dbReference>
<dbReference type="OMA" id="HNFFTVE"/>
<dbReference type="InterPro" id="IPR000070">
    <property type="entry name" value="Pectinesterase_cat"/>
</dbReference>
<comment type="pathway">
    <text evidence="1 10">Glycan metabolism; pectin degradation; 2-dehydro-3-deoxy-D-gluconate from pectin: step 1/5.</text>
</comment>
<dbReference type="FunFam" id="2.160.20.10:FF:000001">
    <property type="entry name" value="Pectinesterase"/>
    <property type="match status" value="1"/>
</dbReference>
<accession>A0A0K9NM84</accession>
<evidence type="ECO:0000256" key="2">
    <source>
        <dbReference type="ARBA" id="ARBA00006027"/>
    </source>
</evidence>
<dbReference type="Gene3D" id="1.20.140.40">
    <property type="entry name" value="Invertase/pectin methylesterase inhibitor family protein"/>
    <property type="match status" value="1"/>
</dbReference>
<dbReference type="GO" id="GO:0046910">
    <property type="term" value="F:pectinesterase inhibitor activity"/>
    <property type="evidence" value="ECO:0000318"/>
    <property type="project" value="GO_Central"/>
</dbReference>
<dbReference type="PROSITE" id="PS00800">
    <property type="entry name" value="PECTINESTERASE_1"/>
    <property type="match status" value="1"/>
</dbReference>
<evidence type="ECO:0000259" key="11">
    <source>
        <dbReference type="SMART" id="SM00856"/>
    </source>
</evidence>
<dbReference type="STRING" id="29655.A0A0K9NM84"/>
<dbReference type="GO" id="GO:0030599">
    <property type="term" value="F:pectinesterase activity"/>
    <property type="evidence" value="ECO:0000318"/>
    <property type="project" value="GO_Central"/>
</dbReference>
<keyword evidence="6 10" id="KW-0063">Aspartyl esterase</keyword>
<dbReference type="PROSITE" id="PS00503">
    <property type="entry name" value="PECTINESTERASE_2"/>
    <property type="match status" value="1"/>
</dbReference>
<feature type="active site" evidence="9">
    <location>
        <position position="402"/>
    </location>
</feature>
<dbReference type="InterPro" id="IPR006501">
    <property type="entry name" value="Pectinesterase_inhib_dom"/>
</dbReference>
<dbReference type="InterPro" id="IPR035513">
    <property type="entry name" value="Invertase/methylesterase_inhib"/>
</dbReference>
<dbReference type="SMART" id="SM00856">
    <property type="entry name" value="PMEI"/>
    <property type="match status" value="1"/>
</dbReference>
<evidence type="ECO:0000256" key="6">
    <source>
        <dbReference type="ARBA" id="ARBA00023085"/>
    </source>
</evidence>
<dbReference type="InterPro" id="IPR012334">
    <property type="entry name" value="Pectin_lyas_fold"/>
</dbReference>
<keyword evidence="10" id="KW-0964">Secreted</keyword>
<dbReference type="Proteomes" id="UP000036987">
    <property type="component" value="Unassembled WGS sequence"/>
</dbReference>
<comment type="similarity">
    <text evidence="3">In the C-terminal section; belongs to the pectinesterase family.</text>
</comment>
<dbReference type="FunFam" id="1.20.140.40:FF:000010">
    <property type="entry name" value="Pectinesterase"/>
    <property type="match status" value="1"/>
</dbReference>
<proteinExistence type="inferred from homology"/>
<comment type="catalytic activity">
    <reaction evidence="10">
        <text>[(1-&gt;4)-alpha-D-galacturonosyl methyl ester](n) + n H2O = [(1-&gt;4)-alpha-D-galacturonosyl](n) + n methanol + n H(+)</text>
        <dbReference type="Rhea" id="RHEA:22380"/>
        <dbReference type="Rhea" id="RHEA-COMP:14570"/>
        <dbReference type="Rhea" id="RHEA-COMP:14573"/>
        <dbReference type="ChEBI" id="CHEBI:15377"/>
        <dbReference type="ChEBI" id="CHEBI:15378"/>
        <dbReference type="ChEBI" id="CHEBI:17790"/>
        <dbReference type="ChEBI" id="CHEBI:140522"/>
        <dbReference type="ChEBI" id="CHEBI:140523"/>
        <dbReference type="EC" id="3.1.1.11"/>
    </reaction>
</comment>
<dbReference type="SUPFAM" id="SSF101148">
    <property type="entry name" value="Plant invertase/pectin methylesterase inhibitor"/>
    <property type="match status" value="1"/>
</dbReference>
<dbReference type="GO" id="GO:0042545">
    <property type="term" value="P:cell wall modification"/>
    <property type="evidence" value="ECO:0007669"/>
    <property type="project" value="UniProtKB-UniRule"/>
</dbReference>
<dbReference type="OrthoDB" id="2019149at2759"/>
<protein>
    <recommendedName>
        <fullName evidence="4 10">Pectinesterase</fullName>
        <ecNumber evidence="4 10">3.1.1.11</ecNumber>
    </recommendedName>
</protein>
<evidence type="ECO:0000256" key="9">
    <source>
        <dbReference type="PROSITE-ProRule" id="PRU10040"/>
    </source>
</evidence>
<comment type="subcellular location">
    <subcellularLocation>
        <location evidence="10">Secreted</location>
        <location evidence="10">Cell wall</location>
    </subcellularLocation>
</comment>
<dbReference type="SUPFAM" id="SSF51126">
    <property type="entry name" value="Pectin lyase-like"/>
    <property type="match status" value="1"/>
</dbReference>
<keyword evidence="7" id="KW-1015">Disulfide bond</keyword>
<keyword evidence="10" id="KW-0961">Cell wall biogenesis/degradation</keyword>
<evidence type="ECO:0000313" key="13">
    <source>
        <dbReference type="Proteomes" id="UP000036987"/>
    </source>
</evidence>
<evidence type="ECO:0000256" key="1">
    <source>
        <dbReference type="ARBA" id="ARBA00005184"/>
    </source>
</evidence>
<dbReference type="GO" id="GO:0045490">
    <property type="term" value="P:pectin catabolic process"/>
    <property type="evidence" value="ECO:0007669"/>
    <property type="project" value="UniProtKB-UniRule"/>
</dbReference>
<comment type="similarity">
    <text evidence="2">In the N-terminal section; belongs to the PMEI family.</text>
</comment>
<evidence type="ECO:0000256" key="4">
    <source>
        <dbReference type="ARBA" id="ARBA00013229"/>
    </source>
</evidence>